<evidence type="ECO:0000313" key="2">
    <source>
        <dbReference type="EMBL" id="KAK3364125.1"/>
    </source>
</evidence>
<feature type="compositionally biased region" description="Basic and acidic residues" evidence="1">
    <location>
        <begin position="313"/>
        <end position="364"/>
    </location>
</feature>
<sequence length="381" mass="43131">MDLRTERGAPYESAENDVAVEESAERNSPQPESGPRSHAALLSDLAQLTEADHGFFRDQSFLVTPDQFWDFQEANDADEFPCKLGRYDYDGTTLYFKNMTRVHGGISGKAALDIYREVVLLESHVEVGAIARDLRLRMGWPVHISSDQFREPDFAFGMSGADLPGFVGEVNYSRRFTRQQLEAKYQAYLTDAISHSSDARDKVHTVMCVDLYYAGTGVKTLKTATELHRSAISIWILRDGTVETAEGARIDLYLSDFVGDHQELPAEFVRPHNGPGWPPTIHIPFASLISDLEGFCRIDAAKPLEPRKRKRQDKSDEELKGSDKTMAKMREMECKIGEMEAKKAAEDRDLRAERRDAARDRQKLARAEQEIARLRQQLSRS</sequence>
<dbReference type="AlphaFoldDB" id="A0AAJ0MKS9"/>
<reference evidence="2" key="2">
    <citation type="submission" date="2023-06" db="EMBL/GenBank/DDBJ databases">
        <authorList>
            <consortium name="Lawrence Berkeley National Laboratory"/>
            <person name="Haridas S."/>
            <person name="Hensen N."/>
            <person name="Bonometti L."/>
            <person name="Westerberg I."/>
            <person name="Brannstrom I.O."/>
            <person name="Guillou S."/>
            <person name="Cros-Aarteil S."/>
            <person name="Calhoun S."/>
            <person name="Kuo A."/>
            <person name="Mondo S."/>
            <person name="Pangilinan J."/>
            <person name="Riley R."/>
            <person name="Labutti K."/>
            <person name="Andreopoulos B."/>
            <person name="Lipzen A."/>
            <person name="Chen C."/>
            <person name="Yanf M."/>
            <person name="Daum C."/>
            <person name="Ng V."/>
            <person name="Clum A."/>
            <person name="Steindorff A."/>
            <person name="Ohm R."/>
            <person name="Martin F."/>
            <person name="Silar P."/>
            <person name="Natvig D."/>
            <person name="Lalanne C."/>
            <person name="Gautier V."/>
            <person name="Ament-Velasquez S.L."/>
            <person name="Kruys A."/>
            <person name="Hutchinson M.I."/>
            <person name="Powell A.J."/>
            <person name="Barry K."/>
            <person name="Miller A.N."/>
            <person name="Grigoriev I.V."/>
            <person name="Debuchy R."/>
            <person name="Gladieux P."/>
            <person name="Thoren M.H."/>
            <person name="Johannesson H."/>
        </authorList>
    </citation>
    <scope>NUCLEOTIDE SEQUENCE</scope>
    <source>
        <strain evidence="2">CBS 955.72</strain>
    </source>
</reference>
<accession>A0AAJ0MKS9</accession>
<protein>
    <submittedName>
        <fullName evidence="2">Uncharacterized protein</fullName>
    </submittedName>
</protein>
<evidence type="ECO:0000313" key="3">
    <source>
        <dbReference type="Proteomes" id="UP001275084"/>
    </source>
</evidence>
<dbReference type="EMBL" id="JAUIQD010000001">
    <property type="protein sequence ID" value="KAK3364125.1"/>
    <property type="molecule type" value="Genomic_DNA"/>
</dbReference>
<feature type="region of interest" description="Disordered" evidence="1">
    <location>
        <begin position="1"/>
        <end position="37"/>
    </location>
</feature>
<reference evidence="2" key="1">
    <citation type="journal article" date="2023" name="Mol. Phylogenet. Evol.">
        <title>Genome-scale phylogeny and comparative genomics of the fungal order Sordariales.</title>
        <authorList>
            <person name="Hensen N."/>
            <person name="Bonometti L."/>
            <person name="Westerberg I."/>
            <person name="Brannstrom I.O."/>
            <person name="Guillou S."/>
            <person name="Cros-Aarteil S."/>
            <person name="Calhoun S."/>
            <person name="Haridas S."/>
            <person name="Kuo A."/>
            <person name="Mondo S."/>
            <person name="Pangilinan J."/>
            <person name="Riley R."/>
            <person name="LaButti K."/>
            <person name="Andreopoulos B."/>
            <person name="Lipzen A."/>
            <person name="Chen C."/>
            <person name="Yan M."/>
            <person name="Daum C."/>
            <person name="Ng V."/>
            <person name="Clum A."/>
            <person name="Steindorff A."/>
            <person name="Ohm R.A."/>
            <person name="Martin F."/>
            <person name="Silar P."/>
            <person name="Natvig D.O."/>
            <person name="Lalanne C."/>
            <person name="Gautier V."/>
            <person name="Ament-Velasquez S.L."/>
            <person name="Kruys A."/>
            <person name="Hutchinson M.I."/>
            <person name="Powell A.J."/>
            <person name="Barry K."/>
            <person name="Miller A.N."/>
            <person name="Grigoriev I.V."/>
            <person name="Debuchy R."/>
            <person name="Gladieux P."/>
            <person name="Hiltunen Thoren M."/>
            <person name="Johannesson H."/>
        </authorList>
    </citation>
    <scope>NUCLEOTIDE SEQUENCE</scope>
    <source>
        <strain evidence="2">CBS 955.72</strain>
    </source>
</reference>
<evidence type="ECO:0000256" key="1">
    <source>
        <dbReference type="SAM" id="MobiDB-lite"/>
    </source>
</evidence>
<gene>
    <name evidence="2" type="ORF">B0T25DRAFT_597942</name>
</gene>
<feature type="region of interest" description="Disordered" evidence="1">
    <location>
        <begin position="303"/>
        <end position="364"/>
    </location>
</feature>
<proteinExistence type="predicted"/>
<dbReference type="Proteomes" id="UP001275084">
    <property type="component" value="Unassembled WGS sequence"/>
</dbReference>
<comment type="caution">
    <text evidence="2">The sequence shown here is derived from an EMBL/GenBank/DDBJ whole genome shotgun (WGS) entry which is preliminary data.</text>
</comment>
<keyword evidence="3" id="KW-1185">Reference proteome</keyword>
<organism evidence="2 3">
    <name type="scientific">Lasiosphaeria hispida</name>
    <dbReference type="NCBI Taxonomy" id="260671"/>
    <lineage>
        <taxon>Eukaryota</taxon>
        <taxon>Fungi</taxon>
        <taxon>Dikarya</taxon>
        <taxon>Ascomycota</taxon>
        <taxon>Pezizomycotina</taxon>
        <taxon>Sordariomycetes</taxon>
        <taxon>Sordariomycetidae</taxon>
        <taxon>Sordariales</taxon>
        <taxon>Lasiosphaeriaceae</taxon>
        <taxon>Lasiosphaeria</taxon>
    </lineage>
</organism>
<name>A0AAJ0MKS9_9PEZI</name>